<reference evidence="1" key="1">
    <citation type="journal article" date="2012" name="Proc. Natl. Acad. Sci. U.S.A.">
        <title>Antigenic diversity is generated by distinct evolutionary mechanisms in African trypanosome species.</title>
        <authorList>
            <person name="Jackson A.P."/>
            <person name="Berry A."/>
            <person name="Aslett M."/>
            <person name="Allison H.C."/>
            <person name="Burton P."/>
            <person name="Vavrova-Anderson J."/>
            <person name="Brown R."/>
            <person name="Browne H."/>
            <person name="Corton N."/>
            <person name="Hauser H."/>
            <person name="Gamble J."/>
            <person name="Gilderthorp R."/>
            <person name="Marcello L."/>
            <person name="McQuillan J."/>
            <person name="Otto T.D."/>
            <person name="Quail M.A."/>
            <person name="Sanders M.J."/>
            <person name="van Tonder A."/>
            <person name="Ginger M.L."/>
            <person name="Field M.C."/>
            <person name="Barry J.D."/>
            <person name="Hertz-Fowler C."/>
            <person name="Berriman M."/>
        </authorList>
    </citation>
    <scope>NUCLEOTIDE SEQUENCE</scope>
    <source>
        <strain evidence="1">Y486</strain>
    </source>
</reference>
<name>G0TZK2_TRYVY</name>
<dbReference type="EMBL" id="HE573024">
    <property type="protein sequence ID" value="CCC50030.1"/>
    <property type="molecule type" value="Genomic_DNA"/>
</dbReference>
<gene>
    <name evidence="1" type="ORF">TVY486_0806370</name>
</gene>
<organism evidence="1">
    <name type="scientific">Trypanosoma vivax (strain Y486)</name>
    <dbReference type="NCBI Taxonomy" id="1055687"/>
    <lineage>
        <taxon>Eukaryota</taxon>
        <taxon>Discoba</taxon>
        <taxon>Euglenozoa</taxon>
        <taxon>Kinetoplastea</taxon>
        <taxon>Metakinetoplastina</taxon>
        <taxon>Trypanosomatida</taxon>
        <taxon>Trypanosomatidae</taxon>
        <taxon>Trypanosoma</taxon>
        <taxon>Duttonella</taxon>
    </lineage>
</organism>
<evidence type="ECO:0000313" key="1">
    <source>
        <dbReference type="EMBL" id="CCC50030.1"/>
    </source>
</evidence>
<sequence>MHTHGPKRNPGTTTISLIQQLSQSLQSTFFFDELTCKLSTALVTATAMWGTVRALRPLPHCAQMPMCMYLCLRGDATQAKGKRHWPHVVTYSGSENIQALACVPGHKKSRRSSEFCLRFAATSTGGTRKSRSDSHLQKTSLLPFCTANFPSLPTPQLPLLSLYRSSHKKWP</sequence>
<accession>G0TZK2</accession>
<dbReference type="AlphaFoldDB" id="G0TZK2"/>
<proteinExistence type="predicted"/>
<protein>
    <submittedName>
        <fullName evidence="1">Uncharacterized protein</fullName>
    </submittedName>
</protein>